<evidence type="ECO:0000313" key="2">
    <source>
        <dbReference type="Proteomes" id="UP000594263"/>
    </source>
</evidence>
<sequence>MNMPLCLSSHFHSPTSWSILIFILVPLNCKQKYTSGSGCIIRRNMKSSRPANSAQLTADNMLVRIMVLGAEYFSL</sequence>
<reference evidence="1" key="1">
    <citation type="submission" date="2021-01" db="UniProtKB">
        <authorList>
            <consortium name="EnsemblPlants"/>
        </authorList>
    </citation>
    <scope>IDENTIFICATION</scope>
</reference>
<organism evidence="1 2">
    <name type="scientific">Kalanchoe fedtschenkoi</name>
    <name type="common">Lavender scallops</name>
    <name type="synonym">South American air plant</name>
    <dbReference type="NCBI Taxonomy" id="63787"/>
    <lineage>
        <taxon>Eukaryota</taxon>
        <taxon>Viridiplantae</taxon>
        <taxon>Streptophyta</taxon>
        <taxon>Embryophyta</taxon>
        <taxon>Tracheophyta</taxon>
        <taxon>Spermatophyta</taxon>
        <taxon>Magnoliopsida</taxon>
        <taxon>eudicotyledons</taxon>
        <taxon>Gunneridae</taxon>
        <taxon>Pentapetalae</taxon>
        <taxon>Saxifragales</taxon>
        <taxon>Crassulaceae</taxon>
        <taxon>Kalanchoe</taxon>
    </lineage>
</organism>
<protein>
    <submittedName>
        <fullName evidence="1">Uncharacterized protein</fullName>
    </submittedName>
</protein>
<dbReference type="Gramene" id="Kaladp0651s0006.1.v1.1">
    <property type="protein sequence ID" value="Kaladp0651s0006.1.v1.1.CDS.1"/>
    <property type="gene ID" value="Kaladp0651s0006.v1.1"/>
</dbReference>
<evidence type="ECO:0000313" key="1">
    <source>
        <dbReference type="EnsemblPlants" id="Kaladp0651s0006.1.v1.1.CDS.1"/>
    </source>
</evidence>
<keyword evidence="2" id="KW-1185">Reference proteome</keyword>
<dbReference type="AlphaFoldDB" id="A0A7N0VFN2"/>
<dbReference type="Proteomes" id="UP000594263">
    <property type="component" value="Unplaced"/>
</dbReference>
<proteinExistence type="predicted"/>
<name>A0A7N0VFN2_KALFE</name>
<dbReference type="EnsemblPlants" id="Kaladp0651s0006.1.v1.1">
    <property type="protein sequence ID" value="Kaladp0651s0006.1.v1.1.CDS.1"/>
    <property type="gene ID" value="Kaladp0651s0006.v1.1"/>
</dbReference>
<accession>A0A7N0VFN2</accession>